<comment type="caution">
    <text evidence="10">The sequence shown here is derived from an EMBL/GenBank/DDBJ whole genome shotgun (WGS) entry which is preliminary data.</text>
</comment>
<keyword evidence="6 7" id="KW-0472">Membrane</keyword>
<evidence type="ECO:0000313" key="10">
    <source>
        <dbReference type="EMBL" id="KAJ4409404.1"/>
    </source>
</evidence>
<dbReference type="InterPro" id="IPR013112">
    <property type="entry name" value="FAD-bd_8"/>
</dbReference>
<dbReference type="GO" id="GO:0005886">
    <property type="term" value="C:plasma membrane"/>
    <property type="evidence" value="ECO:0007669"/>
    <property type="project" value="TreeGrafter"/>
</dbReference>
<feature type="domain" description="FAD-binding 8" evidence="9">
    <location>
        <begin position="431"/>
        <end position="486"/>
    </location>
</feature>
<dbReference type="Pfam" id="PF01794">
    <property type="entry name" value="Ferric_reduct"/>
    <property type="match status" value="1"/>
</dbReference>
<feature type="transmembrane region" description="Helical" evidence="7">
    <location>
        <begin position="578"/>
        <end position="595"/>
    </location>
</feature>
<dbReference type="GO" id="GO:0006826">
    <property type="term" value="P:iron ion transport"/>
    <property type="evidence" value="ECO:0007669"/>
    <property type="project" value="TreeGrafter"/>
</dbReference>
<keyword evidence="3 7" id="KW-0812">Transmembrane</keyword>
<feature type="transmembrane region" description="Helical" evidence="7">
    <location>
        <begin position="268"/>
        <end position="288"/>
    </location>
</feature>
<protein>
    <submittedName>
        <fullName evidence="10">Uncharacterized protein</fullName>
    </submittedName>
</protein>
<comment type="subcellular location">
    <subcellularLocation>
        <location evidence="1">Membrane</location>
        <topology evidence="1">Multi-pass membrane protein</topology>
    </subcellularLocation>
</comment>
<feature type="transmembrane region" description="Helical" evidence="7">
    <location>
        <begin position="230"/>
        <end position="248"/>
    </location>
</feature>
<evidence type="ECO:0000256" key="3">
    <source>
        <dbReference type="ARBA" id="ARBA00022692"/>
    </source>
</evidence>
<dbReference type="InterPro" id="IPR039261">
    <property type="entry name" value="FNR_nucleotide-bd"/>
</dbReference>
<organism evidence="10 11">
    <name type="scientific">Didymella pomorum</name>
    <dbReference type="NCBI Taxonomy" id="749634"/>
    <lineage>
        <taxon>Eukaryota</taxon>
        <taxon>Fungi</taxon>
        <taxon>Dikarya</taxon>
        <taxon>Ascomycota</taxon>
        <taxon>Pezizomycotina</taxon>
        <taxon>Dothideomycetes</taxon>
        <taxon>Pleosporomycetidae</taxon>
        <taxon>Pleosporales</taxon>
        <taxon>Pleosporineae</taxon>
        <taxon>Didymellaceae</taxon>
        <taxon>Didymella</taxon>
    </lineage>
</organism>
<dbReference type="OrthoDB" id="167398at2759"/>
<evidence type="ECO:0000256" key="1">
    <source>
        <dbReference type="ARBA" id="ARBA00004141"/>
    </source>
</evidence>
<dbReference type="EMBL" id="JAPEVA010000012">
    <property type="protein sequence ID" value="KAJ4409404.1"/>
    <property type="molecule type" value="Genomic_DNA"/>
</dbReference>
<evidence type="ECO:0000259" key="9">
    <source>
        <dbReference type="Pfam" id="PF08022"/>
    </source>
</evidence>
<accession>A0A9W9D9Z7</accession>
<keyword evidence="5" id="KW-0406">Ion transport</keyword>
<proteinExistence type="predicted"/>
<feature type="domain" description="Ferric oxidoreductase" evidence="8">
    <location>
        <begin position="274"/>
        <end position="390"/>
    </location>
</feature>
<keyword evidence="2" id="KW-0813">Transport</keyword>
<dbReference type="PANTHER" id="PTHR32361">
    <property type="entry name" value="FERRIC/CUPRIC REDUCTASE TRANSMEMBRANE COMPONENT"/>
    <property type="match status" value="1"/>
</dbReference>
<gene>
    <name evidence="10" type="ORF">N0V91_002761</name>
</gene>
<dbReference type="GO" id="GO:0006879">
    <property type="term" value="P:intracellular iron ion homeostasis"/>
    <property type="evidence" value="ECO:0007669"/>
    <property type="project" value="TreeGrafter"/>
</dbReference>
<evidence type="ECO:0000256" key="4">
    <source>
        <dbReference type="ARBA" id="ARBA00022989"/>
    </source>
</evidence>
<feature type="transmembrane region" description="Helical" evidence="7">
    <location>
        <begin position="347"/>
        <end position="368"/>
    </location>
</feature>
<evidence type="ECO:0000256" key="2">
    <source>
        <dbReference type="ARBA" id="ARBA00022448"/>
    </source>
</evidence>
<dbReference type="InterPro" id="IPR051410">
    <property type="entry name" value="Ferric/Cupric_Reductase"/>
</dbReference>
<evidence type="ECO:0000259" key="8">
    <source>
        <dbReference type="Pfam" id="PF01794"/>
    </source>
</evidence>
<dbReference type="CDD" id="cd06186">
    <property type="entry name" value="NOX_Duox_like_FAD_NADP"/>
    <property type="match status" value="1"/>
</dbReference>
<evidence type="ECO:0000313" key="11">
    <source>
        <dbReference type="Proteomes" id="UP001140510"/>
    </source>
</evidence>
<sequence>MKVGIFFTTVLPNTASALIGYPITMYDPNCAFACRDIFASAMLTCSGHDNASGAHSHGQGATSPGCYASDSSWLTTLANCINATCTDIAPWKLEKYWTERVTGRFTGVEPKWTYQQTLDQMQGTERPTRLLEEDEMLDFTAAFNKETWESTRGALEHFENAERKHSRYGIVLLVVSFATPILVTCLGRLPYMTSFLAKVKPRLVWPSLVGSYHVRSLPFSLGNAPTIGQIWYIALFVILNLALTAGGYKSFQYPSNAWFPDAWQEIMAYVSARTGVLAFALAPLVILFSGRNNVLLWLTNWSHSTYMLLHRWVARIFTLQVVLHSILEFMLYKRQGSVDAEQKEPYWIWGIVATIACVIMVIVSSLWFRRASYEIFLIMHITLAIFVLVGSWYHIELLFARRWGYEFWLYAACAVWFFDRGARVARVLKNGMRRAEVTQITDDIVRIDVKGVRWDARPGRHTYAYFPTLNPLRPWENHPFSVVPTALLQSRSHSLANTASSSSSEHEAIADVEKSGAASAIHARATRTVRTDISGISLYVRKSNGLTKALTARASLLTLLDGPYPNNSTAAVRRTDRLVLIAGGIGITAVLPFIAHHPNVSLHWSVKTSSQDLVDDLAMALEGLREKSVSVGARLEVEDLLEREESEGWSRIGVVVCGPGRLCDDVRSILDVEAFSW</sequence>
<dbReference type="SFLD" id="SFLDG01168">
    <property type="entry name" value="Ferric_reductase_subgroup_(FRE"/>
    <property type="match status" value="1"/>
</dbReference>
<dbReference type="SFLD" id="SFLDS00052">
    <property type="entry name" value="Ferric_Reductase_Domain"/>
    <property type="match status" value="1"/>
</dbReference>
<dbReference type="AlphaFoldDB" id="A0A9W9D9Z7"/>
<dbReference type="Proteomes" id="UP001140510">
    <property type="component" value="Unassembled WGS sequence"/>
</dbReference>
<dbReference type="SUPFAM" id="SSF52343">
    <property type="entry name" value="Ferredoxin reductase-like, C-terminal NADP-linked domain"/>
    <property type="match status" value="1"/>
</dbReference>
<dbReference type="GO" id="GO:0015677">
    <property type="term" value="P:copper ion import"/>
    <property type="evidence" value="ECO:0007669"/>
    <property type="project" value="TreeGrafter"/>
</dbReference>
<feature type="transmembrane region" description="Helical" evidence="7">
    <location>
        <begin position="168"/>
        <end position="191"/>
    </location>
</feature>
<name>A0A9W9D9Z7_9PLEO</name>
<dbReference type="PANTHER" id="PTHR32361:SF9">
    <property type="entry name" value="FERRIC REDUCTASE TRANSMEMBRANE COMPONENT 3-RELATED"/>
    <property type="match status" value="1"/>
</dbReference>
<dbReference type="InterPro" id="IPR013130">
    <property type="entry name" value="Fe3_Rdtase_TM_dom"/>
</dbReference>
<reference evidence="10" key="1">
    <citation type="submission" date="2022-10" db="EMBL/GenBank/DDBJ databases">
        <title>Tapping the CABI collections for fungal endophytes: first genome assemblies for Collariella, Neodidymelliopsis, Ascochyta clinopodiicola, Didymella pomorum, Didymosphaeria variabile, Neocosmospora piperis and Neocucurbitaria cava.</title>
        <authorList>
            <person name="Hill R."/>
        </authorList>
    </citation>
    <scope>NUCLEOTIDE SEQUENCE</scope>
    <source>
        <strain evidence="10">IMI 355091</strain>
    </source>
</reference>
<dbReference type="Gene3D" id="3.40.50.80">
    <property type="entry name" value="Nucleotide-binding domain of ferredoxin-NADP reductase (FNR) module"/>
    <property type="match status" value="1"/>
</dbReference>
<evidence type="ECO:0000256" key="7">
    <source>
        <dbReference type="SAM" id="Phobius"/>
    </source>
</evidence>
<dbReference type="GO" id="GO:0000293">
    <property type="term" value="F:ferric-chelate reductase activity"/>
    <property type="evidence" value="ECO:0007669"/>
    <property type="project" value="TreeGrafter"/>
</dbReference>
<keyword evidence="11" id="KW-1185">Reference proteome</keyword>
<feature type="transmembrane region" description="Helical" evidence="7">
    <location>
        <begin position="407"/>
        <end position="425"/>
    </location>
</feature>
<feature type="transmembrane region" description="Helical" evidence="7">
    <location>
        <begin position="375"/>
        <end position="395"/>
    </location>
</feature>
<keyword evidence="4 7" id="KW-1133">Transmembrane helix</keyword>
<evidence type="ECO:0000256" key="6">
    <source>
        <dbReference type="ARBA" id="ARBA00023136"/>
    </source>
</evidence>
<dbReference type="Pfam" id="PF08022">
    <property type="entry name" value="FAD_binding_8"/>
    <property type="match status" value="1"/>
</dbReference>
<evidence type="ECO:0000256" key="5">
    <source>
        <dbReference type="ARBA" id="ARBA00023065"/>
    </source>
</evidence>